<proteinExistence type="predicted"/>
<dbReference type="AlphaFoldDB" id="A0A6P5H3V1"/>
<evidence type="ECO:0000256" key="1">
    <source>
        <dbReference type="SAM" id="MobiDB-lite"/>
    </source>
</evidence>
<feature type="compositionally biased region" description="Low complexity" evidence="1">
    <location>
        <begin position="47"/>
        <end position="65"/>
    </location>
</feature>
<reference evidence="3" key="2">
    <citation type="submission" date="2025-08" db="UniProtKB">
        <authorList>
            <consortium name="RefSeq"/>
        </authorList>
    </citation>
    <scope>IDENTIFICATION</scope>
    <source>
        <tissue evidence="3">Leaf</tissue>
    </source>
</reference>
<evidence type="ECO:0000313" key="3">
    <source>
        <dbReference type="RefSeq" id="XP_020114529.1"/>
    </source>
</evidence>
<feature type="compositionally biased region" description="Low complexity" evidence="1">
    <location>
        <begin position="192"/>
        <end position="201"/>
    </location>
</feature>
<dbReference type="GeneID" id="109728523"/>
<feature type="compositionally biased region" description="Low complexity" evidence="1">
    <location>
        <begin position="1"/>
        <end position="17"/>
    </location>
</feature>
<dbReference type="RefSeq" id="XP_020114529.1">
    <property type="nucleotide sequence ID" value="XM_020258940.1"/>
</dbReference>
<evidence type="ECO:0000313" key="2">
    <source>
        <dbReference type="Proteomes" id="UP000515123"/>
    </source>
</evidence>
<accession>A0A6P5H3V1</accession>
<name>A0A6P5H3V1_ANACO</name>
<dbReference type="Proteomes" id="UP000515123">
    <property type="component" value="Linkage group 24"/>
</dbReference>
<feature type="compositionally biased region" description="Basic residues" evidence="1">
    <location>
        <begin position="20"/>
        <end position="34"/>
    </location>
</feature>
<organism evidence="2 3">
    <name type="scientific">Ananas comosus</name>
    <name type="common">Pineapple</name>
    <name type="synonym">Ananas ananas</name>
    <dbReference type="NCBI Taxonomy" id="4615"/>
    <lineage>
        <taxon>Eukaryota</taxon>
        <taxon>Viridiplantae</taxon>
        <taxon>Streptophyta</taxon>
        <taxon>Embryophyta</taxon>
        <taxon>Tracheophyta</taxon>
        <taxon>Spermatophyta</taxon>
        <taxon>Magnoliopsida</taxon>
        <taxon>Liliopsida</taxon>
        <taxon>Poales</taxon>
        <taxon>Bromeliaceae</taxon>
        <taxon>Bromelioideae</taxon>
        <taxon>Ananas</taxon>
    </lineage>
</organism>
<protein>
    <submittedName>
        <fullName evidence="3">Uncharacterized protein LOC109728523</fullName>
    </submittedName>
</protein>
<feature type="compositionally biased region" description="Low complexity" evidence="1">
    <location>
        <begin position="149"/>
        <end position="170"/>
    </location>
</feature>
<feature type="compositionally biased region" description="Low complexity" evidence="1">
    <location>
        <begin position="108"/>
        <end position="133"/>
    </location>
</feature>
<gene>
    <name evidence="3" type="primary">LOC109728523</name>
</gene>
<keyword evidence="2" id="KW-1185">Reference proteome</keyword>
<reference evidence="2" key="1">
    <citation type="journal article" date="2015" name="Nat. Genet.">
        <title>The pineapple genome and the evolution of CAM photosynthesis.</title>
        <authorList>
            <person name="Ming R."/>
            <person name="VanBuren R."/>
            <person name="Wai C.M."/>
            <person name="Tang H."/>
            <person name="Schatz M.C."/>
            <person name="Bowers J.E."/>
            <person name="Lyons E."/>
            <person name="Wang M.L."/>
            <person name="Chen J."/>
            <person name="Biggers E."/>
            <person name="Zhang J."/>
            <person name="Huang L."/>
            <person name="Zhang L."/>
            <person name="Miao W."/>
            <person name="Zhang J."/>
            <person name="Ye Z."/>
            <person name="Miao C."/>
            <person name="Lin Z."/>
            <person name="Wang H."/>
            <person name="Zhou H."/>
            <person name="Yim W.C."/>
            <person name="Priest H.D."/>
            <person name="Zheng C."/>
            <person name="Woodhouse M."/>
            <person name="Edger P.P."/>
            <person name="Guyot R."/>
            <person name="Guo H.B."/>
            <person name="Guo H."/>
            <person name="Zheng G."/>
            <person name="Singh R."/>
            <person name="Sharma A."/>
            <person name="Min X."/>
            <person name="Zheng Y."/>
            <person name="Lee H."/>
            <person name="Gurtowski J."/>
            <person name="Sedlazeck F.J."/>
            <person name="Harkess A."/>
            <person name="McKain M.R."/>
            <person name="Liao Z."/>
            <person name="Fang J."/>
            <person name="Liu J."/>
            <person name="Zhang X."/>
            <person name="Zhang Q."/>
            <person name="Hu W."/>
            <person name="Qin Y."/>
            <person name="Wang K."/>
            <person name="Chen L.Y."/>
            <person name="Shirley N."/>
            <person name="Lin Y.R."/>
            <person name="Liu L.Y."/>
            <person name="Hernandez A.G."/>
            <person name="Wright C.L."/>
            <person name="Bulone V."/>
            <person name="Tuskan G.A."/>
            <person name="Heath K."/>
            <person name="Zee F."/>
            <person name="Moore P.H."/>
            <person name="Sunkar R."/>
            <person name="Leebens-Mack J.H."/>
            <person name="Mockler T."/>
            <person name="Bennetzen J.L."/>
            <person name="Freeling M."/>
            <person name="Sankoff D."/>
            <person name="Paterson A.H."/>
            <person name="Zhu X."/>
            <person name="Yang X."/>
            <person name="Smith J.A."/>
            <person name="Cushman J.C."/>
            <person name="Paull R.E."/>
            <person name="Yu Q."/>
        </authorList>
    </citation>
    <scope>NUCLEOTIDE SEQUENCE [LARGE SCALE GENOMIC DNA]</scope>
    <source>
        <strain evidence="2">cv. F153</strain>
    </source>
</reference>
<sequence>MPARARARSGGVAPRPGGSRGRRWQSQRPGRRRKAAGDSGGGPAARALPLELGLSAGLAAAAQGSGRRRRSKAAATPESRWDTGEGRGCGPRRCGAGVELPSLLGPSRPGMAAGWPRRGGAAGAPATRRVVPRSGMAPNGAAWLRGEAASHPRLSSPSSSRCSSGRAALATRRSAGMLAGARSDTGGGSGGAQVSASSQPR</sequence>
<feature type="region of interest" description="Disordered" evidence="1">
    <location>
        <begin position="1"/>
        <end position="201"/>
    </location>
</feature>